<dbReference type="Proteomes" id="UP001446871">
    <property type="component" value="Unassembled WGS sequence"/>
</dbReference>
<feature type="compositionally biased region" description="Polar residues" evidence="1">
    <location>
        <begin position="1"/>
        <end position="10"/>
    </location>
</feature>
<keyword evidence="2" id="KW-1133">Transmembrane helix</keyword>
<comment type="caution">
    <text evidence="3">The sequence shown here is derived from an EMBL/GenBank/DDBJ whole genome shotgun (WGS) entry which is preliminary data.</text>
</comment>
<feature type="compositionally biased region" description="Polar residues" evidence="1">
    <location>
        <begin position="33"/>
        <end position="61"/>
    </location>
</feature>
<evidence type="ECO:0000256" key="1">
    <source>
        <dbReference type="SAM" id="MobiDB-lite"/>
    </source>
</evidence>
<gene>
    <name evidence="3" type="ORF">PG996_006704</name>
</gene>
<evidence type="ECO:0000256" key="2">
    <source>
        <dbReference type="SAM" id="Phobius"/>
    </source>
</evidence>
<organism evidence="3 4">
    <name type="scientific">Apiospora saccharicola</name>
    <dbReference type="NCBI Taxonomy" id="335842"/>
    <lineage>
        <taxon>Eukaryota</taxon>
        <taxon>Fungi</taxon>
        <taxon>Dikarya</taxon>
        <taxon>Ascomycota</taxon>
        <taxon>Pezizomycotina</taxon>
        <taxon>Sordariomycetes</taxon>
        <taxon>Xylariomycetidae</taxon>
        <taxon>Amphisphaeriales</taxon>
        <taxon>Apiosporaceae</taxon>
        <taxon>Apiospora</taxon>
    </lineage>
</organism>
<reference evidence="3 4" key="1">
    <citation type="submission" date="2023-01" db="EMBL/GenBank/DDBJ databases">
        <title>Analysis of 21 Apiospora genomes using comparative genomics revels a genus with tremendous synthesis potential of carbohydrate active enzymes and secondary metabolites.</title>
        <authorList>
            <person name="Sorensen T."/>
        </authorList>
    </citation>
    <scope>NUCLEOTIDE SEQUENCE [LARGE SCALE GENOMIC DNA]</scope>
    <source>
        <strain evidence="3 4">CBS 83171</strain>
    </source>
</reference>
<feature type="compositionally biased region" description="Polar residues" evidence="1">
    <location>
        <begin position="74"/>
        <end position="91"/>
    </location>
</feature>
<keyword evidence="2" id="KW-0812">Transmembrane</keyword>
<feature type="compositionally biased region" description="Low complexity" evidence="1">
    <location>
        <begin position="14"/>
        <end position="32"/>
    </location>
</feature>
<evidence type="ECO:0000313" key="3">
    <source>
        <dbReference type="EMBL" id="KAK8067592.1"/>
    </source>
</evidence>
<protein>
    <submittedName>
        <fullName evidence="3">Uncharacterized protein</fullName>
    </submittedName>
</protein>
<keyword evidence="4" id="KW-1185">Reference proteome</keyword>
<keyword evidence="2" id="KW-0472">Membrane</keyword>
<feature type="transmembrane region" description="Helical" evidence="2">
    <location>
        <begin position="140"/>
        <end position="157"/>
    </location>
</feature>
<feature type="region of interest" description="Disordered" evidence="1">
    <location>
        <begin position="1"/>
        <end position="91"/>
    </location>
</feature>
<dbReference type="EMBL" id="JAQQWM010000004">
    <property type="protein sequence ID" value="KAK8067592.1"/>
    <property type="molecule type" value="Genomic_DNA"/>
</dbReference>
<sequence>MGSPNSSNAPSIMETSSTVSEDDSSVYSDISSARNTRFGPNTSHGHVISGRNSNYQTSEYASSPFVPLEPPAVSSRSGNHTTGIRQSTSYLGNHPQETMVVGLVRNGSGDSSRHAGSQATSGFVRIIGTRARPRVAQGQYEFAVVVVIIIIVVYRWIPSDALGWR</sequence>
<proteinExistence type="predicted"/>
<evidence type="ECO:0000313" key="4">
    <source>
        <dbReference type="Proteomes" id="UP001446871"/>
    </source>
</evidence>
<accession>A0ABR1V8R3</accession>
<name>A0ABR1V8R3_9PEZI</name>